<dbReference type="OrthoDB" id="5920265at2759"/>
<keyword evidence="3" id="KW-1185">Reference proteome</keyword>
<proteinExistence type="predicted"/>
<name>A0A077ZLR1_TRITR</name>
<protein>
    <recommendedName>
        <fullName evidence="1">DUF7041 domain-containing protein</fullName>
    </recommendedName>
</protein>
<evidence type="ECO:0000259" key="1">
    <source>
        <dbReference type="Pfam" id="PF23055"/>
    </source>
</evidence>
<evidence type="ECO:0000313" key="3">
    <source>
        <dbReference type="Proteomes" id="UP000030665"/>
    </source>
</evidence>
<dbReference type="Pfam" id="PF23055">
    <property type="entry name" value="DUF7041"/>
    <property type="match status" value="1"/>
</dbReference>
<dbReference type="AlphaFoldDB" id="A0A077ZLR1"/>
<accession>A0A077ZLR1</accession>
<reference evidence="2" key="1">
    <citation type="submission" date="2014-01" db="EMBL/GenBank/DDBJ databases">
        <authorList>
            <person name="Aslett M."/>
        </authorList>
    </citation>
    <scope>NUCLEOTIDE SEQUENCE</scope>
</reference>
<reference evidence="2" key="2">
    <citation type="submission" date="2014-03" db="EMBL/GenBank/DDBJ databases">
        <title>The whipworm genome and dual-species transcriptomics of an intimate host-pathogen interaction.</title>
        <authorList>
            <person name="Foth B.J."/>
            <person name="Tsai I.J."/>
            <person name="Reid A.J."/>
            <person name="Bancroft A.J."/>
            <person name="Nichol S."/>
            <person name="Tracey A."/>
            <person name="Holroyd N."/>
            <person name="Cotton J.A."/>
            <person name="Stanley E.J."/>
            <person name="Zarowiecki M."/>
            <person name="Liu J.Z."/>
            <person name="Huckvale T."/>
            <person name="Cooper P.J."/>
            <person name="Grencis R.K."/>
            <person name="Berriman M."/>
        </authorList>
    </citation>
    <scope>NUCLEOTIDE SEQUENCE [LARGE SCALE GENOMIC DNA]</scope>
</reference>
<dbReference type="InterPro" id="IPR055469">
    <property type="entry name" value="DUF7041"/>
</dbReference>
<feature type="domain" description="DUF7041" evidence="1">
    <location>
        <begin position="16"/>
        <end position="75"/>
    </location>
</feature>
<sequence>MEKSRVEKPGKIDVVTHVHDEETMFELALSAMAEETLETIRDFILIADQQTAPFTALKAVCLDKLIDDRALQIRLAITDEELAGRPPFVFLR</sequence>
<dbReference type="Proteomes" id="UP000030665">
    <property type="component" value="Unassembled WGS sequence"/>
</dbReference>
<gene>
    <name evidence="2" type="ORF">TTRE_0000904801</name>
</gene>
<evidence type="ECO:0000313" key="2">
    <source>
        <dbReference type="EMBL" id="CDW60658.1"/>
    </source>
</evidence>
<organism evidence="2 3">
    <name type="scientific">Trichuris trichiura</name>
    <name type="common">Whipworm</name>
    <name type="synonym">Trichocephalus trichiurus</name>
    <dbReference type="NCBI Taxonomy" id="36087"/>
    <lineage>
        <taxon>Eukaryota</taxon>
        <taxon>Metazoa</taxon>
        <taxon>Ecdysozoa</taxon>
        <taxon>Nematoda</taxon>
        <taxon>Enoplea</taxon>
        <taxon>Dorylaimia</taxon>
        <taxon>Trichinellida</taxon>
        <taxon>Trichuridae</taxon>
        <taxon>Trichuris</taxon>
    </lineage>
</organism>
<dbReference type="STRING" id="36087.A0A077ZLR1"/>
<dbReference type="EMBL" id="HG807278">
    <property type="protein sequence ID" value="CDW60658.1"/>
    <property type="molecule type" value="Genomic_DNA"/>
</dbReference>